<dbReference type="Gene3D" id="3.60.20.10">
    <property type="entry name" value="Glutamine Phosphoribosylpyrophosphate, subunit 1, domain 1"/>
    <property type="match status" value="1"/>
</dbReference>
<proteinExistence type="predicted"/>
<dbReference type="CDD" id="cd03759">
    <property type="entry name" value="proteasome_beta_type_3"/>
    <property type="match status" value="1"/>
</dbReference>
<dbReference type="InterPro" id="IPR029055">
    <property type="entry name" value="Ntn_hydrolases_N"/>
</dbReference>
<dbReference type="InterPro" id="IPR023333">
    <property type="entry name" value="Proteasome_suB-type"/>
</dbReference>
<dbReference type="Pfam" id="PF00227">
    <property type="entry name" value="Proteasome"/>
    <property type="match status" value="1"/>
</dbReference>
<comment type="subcellular location">
    <subcellularLocation>
        <location evidence="1">Nucleus</location>
    </subcellularLocation>
</comment>
<reference evidence="5 6" key="1">
    <citation type="journal article" date="2022" name="bioRxiv">
        <title>Genomics of Preaxostyla Flagellates Illuminates Evolutionary Transitions and the Path Towards Mitochondrial Loss.</title>
        <authorList>
            <person name="Novak L.V.F."/>
            <person name="Treitli S.C."/>
            <person name="Pyrih J."/>
            <person name="Halakuc P."/>
            <person name="Pipaliya S.V."/>
            <person name="Vacek V."/>
            <person name="Brzon O."/>
            <person name="Soukal P."/>
            <person name="Eme L."/>
            <person name="Dacks J.B."/>
            <person name="Karnkowska A."/>
            <person name="Elias M."/>
            <person name="Hampl V."/>
        </authorList>
    </citation>
    <scope>NUCLEOTIDE SEQUENCE [LARGE SCALE GENOMIC DNA]</scope>
    <source>
        <strain evidence="5">NAU3</strain>
        <tissue evidence="5">Gut</tissue>
    </source>
</reference>
<organism evidence="5 6">
    <name type="scientific">Blattamonas nauphoetae</name>
    <dbReference type="NCBI Taxonomy" id="2049346"/>
    <lineage>
        <taxon>Eukaryota</taxon>
        <taxon>Metamonada</taxon>
        <taxon>Preaxostyla</taxon>
        <taxon>Oxymonadida</taxon>
        <taxon>Blattamonas</taxon>
    </lineage>
</organism>
<dbReference type="InterPro" id="IPR033811">
    <property type="entry name" value="Proteasome_beta_3"/>
</dbReference>
<dbReference type="GO" id="GO:0000502">
    <property type="term" value="C:proteasome complex"/>
    <property type="evidence" value="ECO:0007669"/>
    <property type="project" value="UniProtKB-KW"/>
</dbReference>
<dbReference type="PROSITE" id="PS51476">
    <property type="entry name" value="PROTEASOME_BETA_2"/>
    <property type="match status" value="1"/>
</dbReference>
<dbReference type="InterPro" id="IPR001353">
    <property type="entry name" value="Proteasome_sua/b"/>
</dbReference>
<evidence type="ECO:0000256" key="4">
    <source>
        <dbReference type="ARBA" id="ARBA00023242"/>
    </source>
</evidence>
<dbReference type="SUPFAM" id="SSF56235">
    <property type="entry name" value="N-terminal nucleophile aminohydrolases (Ntn hydrolases)"/>
    <property type="match status" value="1"/>
</dbReference>
<keyword evidence="6" id="KW-1185">Reference proteome</keyword>
<evidence type="ECO:0000256" key="3">
    <source>
        <dbReference type="ARBA" id="ARBA00022942"/>
    </source>
</evidence>
<keyword evidence="3 5" id="KW-0647">Proteasome</keyword>
<accession>A0ABQ9YEV0</accession>
<evidence type="ECO:0000313" key="6">
    <source>
        <dbReference type="Proteomes" id="UP001281761"/>
    </source>
</evidence>
<protein>
    <submittedName>
        <fullName evidence="5">Proteasome subunit beta type-3</fullName>
    </submittedName>
</protein>
<comment type="caution">
    <text evidence="5">The sequence shown here is derived from an EMBL/GenBank/DDBJ whole genome shotgun (WGS) entry which is preliminary data.</text>
</comment>
<evidence type="ECO:0000313" key="5">
    <source>
        <dbReference type="EMBL" id="KAK2962313.1"/>
    </source>
</evidence>
<keyword evidence="2" id="KW-0963">Cytoplasm</keyword>
<keyword evidence="4" id="KW-0539">Nucleus</keyword>
<dbReference type="Proteomes" id="UP001281761">
    <property type="component" value="Unassembled WGS sequence"/>
</dbReference>
<dbReference type="EMBL" id="JARBJD010000011">
    <property type="protein sequence ID" value="KAK2962313.1"/>
    <property type="molecule type" value="Genomic_DNA"/>
</dbReference>
<evidence type="ECO:0000256" key="2">
    <source>
        <dbReference type="ARBA" id="ARBA00022490"/>
    </source>
</evidence>
<name>A0ABQ9YEV0_9EUKA</name>
<dbReference type="PANTHER" id="PTHR32194:SF10">
    <property type="entry name" value="PROTEASOME SUBUNIT BETA TYPE-3"/>
    <property type="match status" value="1"/>
</dbReference>
<gene>
    <name evidence="5" type="ORF">BLNAU_2556</name>
</gene>
<dbReference type="PANTHER" id="PTHR32194">
    <property type="entry name" value="METALLOPROTEASE TLDD"/>
    <property type="match status" value="1"/>
</dbReference>
<sequence>MSNIMNHNGAAMLAMMGKECVTIGSDLTFNTGMQHQGRVFKVFPVTDKILLGLTGLFSDCQTFYQNVMYEVKLLQLKEGREIQPQHFGVLVAHMLYEKRFGPYFIEPLIAGLDEDNKPYIANTDTIGCLTEPDDFLVCGTAAEKILGPAESFWEEDLEAEELFEATAQALLAGIDRDSSSGWGSVVYTLTPQKMVTRFLRNRQD</sequence>
<evidence type="ECO:0000256" key="1">
    <source>
        <dbReference type="ARBA" id="ARBA00004123"/>
    </source>
</evidence>